<keyword evidence="2" id="KW-1185">Reference proteome</keyword>
<evidence type="ECO:0000313" key="1">
    <source>
        <dbReference type="EMBL" id="OAH29784.1"/>
    </source>
</evidence>
<name>A0A177IM01_9CORY</name>
<sequence>MFQQDTLAQALHAAGEMLTPVQIENLYNQAQEEWADYLDQEEQRLTKRYQQHTGQQVVESMDKLTLLNLTRQIADEQIYADYIQPLTDRISETTPDWDEDEITAQDVLTSPTLWQTHWDLVPTNPNIPPLVYEMWPEKTSPWPAIAIAYLTVMDYQDGEYPNEPGSSLIPQFEKEIDQAAALLNNNAQ</sequence>
<evidence type="ECO:0000313" key="2">
    <source>
        <dbReference type="Proteomes" id="UP000076947"/>
    </source>
</evidence>
<accession>A0A177IM01</accession>
<comment type="caution">
    <text evidence="1">The sequence shown here is derived from an EMBL/GenBank/DDBJ whole genome shotgun (WGS) entry which is preliminary data.</text>
</comment>
<organism evidence="1 2">
    <name type="scientific">Corynebacterium stationis</name>
    <dbReference type="NCBI Taxonomy" id="1705"/>
    <lineage>
        <taxon>Bacteria</taxon>
        <taxon>Bacillati</taxon>
        <taxon>Actinomycetota</taxon>
        <taxon>Actinomycetes</taxon>
        <taxon>Mycobacteriales</taxon>
        <taxon>Corynebacteriaceae</taxon>
        <taxon>Corynebacterium</taxon>
    </lineage>
</organism>
<dbReference type="EMBL" id="LSTQ01000011">
    <property type="protein sequence ID" value="OAH29784.1"/>
    <property type="molecule type" value="Genomic_DNA"/>
</dbReference>
<dbReference type="Proteomes" id="UP000076947">
    <property type="component" value="Unassembled WGS sequence"/>
</dbReference>
<proteinExistence type="predicted"/>
<reference evidence="2" key="1">
    <citation type="submission" date="2016-02" db="EMBL/GenBank/DDBJ databases">
        <authorList>
            <person name="Kaur G."/>
            <person name="Nair G.R."/>
            <person name="Mayilraj S."/>
        </authorList>
    </citation>
    <scope>NUCLEOTIDE SEQUENCE [LARGE SCALE GENOMIC DNA]</scope>
    <source>
        <strain evidence="2">GA-15</strain>
    </source>
</reference>
<dbReference type="RefSeq" id="WP_066839332.1">
    <property type="nucleotide sequence ID" value="NZ_LSTQ01000011.1"/>
</dbReference>
<dbReference type="AlphaFoldDB" id="A0A177IM01"/>
<protein>
    <submittedName>
        <fullName evidence="1">Uncharacterized protein</fullName>
    </submittedName>
</protein>
<gene>
    <name evidence="1" type="ORF">AYJ05_11530</name>
</gene>